<protein>
    <recommendedName>
        <fullName evidence="6">dihydropyrimidinase</fullName>
        <ecNumber evidence="6">3.5.2.2</ecNumber>
    </recommendedName>
</protein>
<evidence type="ECO:0000256" key="6">
    <source>
        <dbReference type="ARBA" id="ARBA00039113"/>
    </source>
</evidence>
<evidence type="ECO:0000256" key="2">
    <source>
        <dbReference type="ARBA" id="ARBA00008829"/>
    </source>
</evidence>
<name>A0ABQ7GC96_DUNSA</name>
<dbReference type="Proteomes" id="UP000815325">
    <property type="component" value="Unassembled WGS sequence"/>
</dbReference>
<dbReference type="PANTHER" id="PTHR11647:SF1">
    <property type="entry name" value="COLLAPSIN RESPONSE MEDIATOR PROTEIN"/>
    <property type="match status" value="1"/>
</dbReference>
<accession>A0ABQ7GC96</accession>
<comment type="similarity">
    <text evidence="2">Belongs to the metallo-dependent hydrolases superfamily. Hydantoinase/dihydropyrimidinase family.</text>
</comment>
<dbReference type="Pfam" id="PF01979">
    <property type="entry name" value="Amidohydro_1"/>
    <property type="match status" value="1"/>
</dbReference>
<evidence type="ECO:0000256" key="3">
    <source>
        <dbReference type="ARBA" id="ARBA00022723"/>
    </source>
</evidence>
<sequence>MSLWPQAAALAGGTTMHIDFALPVQHDLLKGWQEWQAKASTGCMDYSFHMAITNWSSKTRDDMAALAAQGVNSFKFFMAYKGSLQVTDEELLMGMAQCKELGALPMVHAENGDAVAWGQRHVLEELGITGPEGHALSRPPYVEGEATGRAIRLARLVGVPLYVVHIMSEDALKQVAEARLMGQRVIGEPVASGLSLHEDVLWNANWTQAAQYVMSPPIRGPHHRTTLKQALAGGVLQLVATDHASFNSTQKAVGRHDFRLIPNGVHGLEERMHIVWEEMVNSGLITPMDFVRVTSTAAAQIFNMYPRKGRIAAGSDADVIVFDPEREHVLSAASHHHNNDLNVYEGRRIKGFVETTISRGRLVWQHGQLNVESGSGRFVPLPLHGPLFDGLPKPELPRQEPGFCRTSDSACCGDQPTSSCSSSFD</sequence>
<dbReference type="InterPro" id="IPR006680">
    <property type="entry name" value="Amidohydro-rel"/>
</dbReference>
<dbReference type="Gene3D" id="3.20.20.140">
    <property type="entry name" value="Metal-dependent hydrolases"/>
    <property type="match status" value="1"/>
</dbReference>
<evidence type="ECO:0000256" key="4">
    <source>
        <dbReference type="ARBA" id="ARBA00022801"/>
    </source>
</evidence>
<gene>
    <name evidence="8" type="ORF">DUNSADRAFT_11977</name>
</gene>
<dbReference type="InterPro" id="IPR011059">
    <property type="entry name" value="Metal-dep_hydrolase_composite"/>
</dbReference>
<dbReference type="EC" id="3.5.2.2" evidence="6"/>
<dbReference type="EMBL" id="MU069889">
    <property type="protein sequence ID" value="KAF5832221.1"/>
    <property type="molecule type" value="Genomic_DNA"/>
</dbReference>
<reference evidence="8" key="1">
    <citation type="submission" date="2017-08" db="EMBL/GenBank/DDBJ databases">
        <authorList>
            <person name="Polle J.E."/>
            <person name="Barry K."/>
            <person name="Cushman J."/>
            <person name="Schmutz J."/>
            <person name="Tran D."/>
            <person name="Hathwaick L.T."/>
            <person name="Yim W.C."/>
            <person name="Jenkins J."/>
            <person name="Mckie-Krisberg Z.M."/>
            <person name="Prochnik S."/>
            <person name="Lindquist E."/>
            <person name="Dockter R.B."/>
            <person name="Adam C."/>
            <person name="Molina H."/>
            <person name="Bunkerborg J."/>
            <person name="Jin E."/>
            <person name="Buchheim M."/>
            <person name="Magnuson J."/>
        </authorList>
    </citation>
    <scope>NUCLEOTIDE SEQUENCE</scope>
    <source>
        <strain evidence="8">CCAP 19/18</strain>
    </source>
</reference>
<keyword evidence="4" id="KW-0378">Hydrolase</keyword>
<keyword evidence="9" id="KW-1185">Reference proteome</keyword>
<dbReference type="SUPFAM" id="SSF51556">
    <property type="entry name" value="Metallo-dependent hydrolases"/>
    <property type="match status" value="1"/>
</dbReference>
<evidence type="ECO:0000256" key="1">
    <source>
        <dbReference type="ARBA" id="ARBA00001947"/>
    </source>
</evidence>
<dbReference type="NCBIfam" id="TIGR02033">
    <property type="entry name" value="D-hydantoinase"/>
    <property type="match status" value="1"/>
</dbReference>
<keyword evidence="3" id="KW-0479">Metal-binding</keyword>
<dbReference type="SUPFAM" id="SSF51338">
    <property type="entry name" value="Composite domain of metallo-dependent hydrolases"/>
    <property type="match status" value="1"/>
</dbReference>
<feature type="domain" description="Amidohydrolase-related" evidence="7">
    <location>
        <begin position="76"/>
        <end position="362"/>
    </location>
</feature>
<dbReference type="Gene3D" id="2.30.40.10">
    <property type="entry name" value="Urease, subunit C, domain 1"/>
    <property type="match status" value="1"/>
</dbReference>
<evidence type="ECO:0000313" key="8">
    <source>
        <dbReference type="EMBL" id="KAF5832221.1"/>
    </source>
</evidence>
<dbReference type="InterPro" id="IPR032466">
    <property type="entry name" value="Metal_Hydrolase"/>
</dbReference>
<comment type="catalytic activity">
    <reaction evidence="5">
        <text>5,6-dihydrouracil + H2O = 3-(carbamoylamino)propanoate + H(+)</text>
        <dbReference type="Rhea" id="RHEA:16121"/>
        <dbReference type="ChEBI" id="CHEBI:11892"/>
        <dbReference type="ChEBI" id="CHEBI:15377"/>
        <dbReference type="ChEBI" id="CHEBI:15378"/>
        <dbReference type="ChEBI" id="CHEBI:15901"/>
        <dbReference type="EC" id="3.5.2.2"/>
    </reaction>
</comment>
<dbReference type="InterPro" id="IPR050378">
    <property type="entry name" value="Metallo-dep_Hydrolases_sf"/>
</dbReference>
<dbReference type="PANTHER" id="PTHR11647">
    <property type="entry name" value="HYDRANTOINASE/DIHYDROPYRIMIDINASE FAMILY MEMBER"/>
    <property type="match status" value="1"/>
</dbReference>
<proteinExistence type="inferred from homology"/>
<organism evidence="8 9">
    <name type="scientific">Dunaliella salina</name>
    <name type="common">Green alga</name>
    <name type="synonym">Protococcus salinus</name>
    <dbReference type="NCBI Taxonomy" id="3046"/>
    <lineage>
        <taxon>Eukaryota</taxon>
        <taxon>Viridiplantae</taxon>
        <taxon>Chlorophyta</taxon>
        <taxon>core chlorophytes</taxon>
        <taxon>Chlorophyceae</taxon>
        <taxon>CS clade</taxon>
        <taxon>Chlamydomonadales</taxon>
        <taxon>Dunaliellaceae</taxon>
        <taxon>Dunaliella</taxon>
    </lineage>
</organism>
<evidence type="ECO:0000313" key="9">
    <source>
        <dbReference type="Proteomes" id="UP000815325"/>
    </source>
</evidence>
<evidence type="ECO:0000259" key="7">
    <source>
        <dbReference type="Pfam" id="PF01979"/>
    </source>
</evidence>
<dbReference type="InterPro" id="IPR011778">
    <property type="entry name" value="Hydantoinase/dihydroPyrase"/>
</dbReference>
<comment type="cofactor">
    <cofactor evidence="1">
        <name>Zn(2+)</name>
        <dbReference type="ChEBI" id="CHEBI:29105"/>
    </cofactor>
</comment>
<evidence type="ECO:0000256" key="5">
    <source>
        <dbReference type="ARBA" id="ARBA00036696"/>
    </source>
</evidence>
<comment type="caution">
    <text evidence="8">The sequence shown here is derived from an EMBL/GenBank/DDBJ whole genome shotgun (WGS) entry which is preliminary data.</text>
</comment>
<dbReference type="CDD" id="cd01314">
    <property type="entry name" value="D-HYD"/>
    <property type="match status" value="1"/>
</dbReference>